<keyword evidence="3" id="KW-1185">Reference proteome</keyword>
<dbReference type="Proteomes" id="UP001367676">
    <property type="component" value="Unassembled WGS sequence"/>
</dbReference>
<protein>
    <submittedName>
        <fullName evidence="2">Uncharacterized protein</fullName>
    </submittedName>
</protein>
<accession>A0AAN9TNR6</accession>
<feature type="compositionally biased region" description="Polar residues" evidence="1">
    <location>
        <begin position="1"/>
        <end position="12"/>
    </location>
</feature>
<comment type="caution">
    <text evidence="2">The sequence shown here is derived from an EMBL/GenBank/DDBJ whole genome shotgun (WGS) entry which is preliminary data.</text>
</comment>
<dbReference type="EMBL" id="JBBCAQ010000010">
    <property type="protein sequence ID" value="KAK7601346.1"/>
    <property type="molecule type" value="Genomic_DNA"/>
</dbReference>
<feature type="compositionally biased region" description="Basic and acidic residues" evidence="1">
    <location>
        <begin position="169"/>
        <end position="182"/>
    </location>
</feature>
<evidence type="ECO:0000256" key="1">
    <source>
        <dbReference type="SAM" id="MobiDB-lite"/>
    </source>
</evidence>
<evidence type="ECO:0000313" key="3">
    <source>
        <dbReference type="Proteomes" id="UP001367676"/>
    </source>
</evidence>
<feature type="compositionally biased region" description="Basic and acidic residues" evidence="1">
    <location>
        <begin position="149"/>
        <end position="159"/>
    </location>
</feature>
<name>A0AAN9TNR6_9HEMI</name>
<sequence>MSGETHSIYSQNEETHPDDSFLRGTSVVLAVSSKDIKISDTSTTVNSSNLSGANSNSQLSSLLENQSPSDIHFPVTAWPMFLEKYLQQAREISKVFQYQSISSVESSFKKSTKVAAGTMITSSSSKKITSSETKRISQHQFMIQKIKQKRDTMKDRRLSSPDISKLSSRKVDKQESSIEERSQISTRRPKRSCTIAAPSQKKLVLAEDVKLSLSDKSNSELSLNSLNFLPEKRPYPSIKEVSTKNGK</sequence>
<feature type="region of interest" description="Disordered" evidence="1">
    <location>
        <begin position="1"/>
        <end position="21"/>
    </location>
</feature>
<evidence type="ECO:0000313" key="2">
    <source>
        <dbReference type="EMBL" id="KAK7601346.1"/>
    </source>
</evidence>
<reference evidence="2 3" key="1">
    <citation type="submission" date="2024-03" db="EMBL/GenBank/DDBJ databases">
        <title>Adaptation during the transition from Ophiocordyceps entomopathogen to insect associate is accompanied by gene loss and intensified selection.</title>
        <authorList>
            <person name="Ward C.M."/>
            <person name="Onetto C.A."/>
            <person name="Borneman A.R."/>
        </authorList>
    </citation>
    <scope>NUCLEOTIDE SEQUENCE [LARGE SCALE GENOMIC DNA]</scope>
    <source>
        <strain evidence="2">AWRI1</strain>
        <tissue evidence="2">Single Adult Female</tissue>
    </source>
</reference>
<proteinExistence type="predicted"/>
<gene>
    <name evidence="2" type="ORF">V9T40_008787</name>
</gene>
<feature type="region of interest" description="Disordered" evidence="1">
    <location>
        <begin position="147"/>
        <end position="195"/>
    </location>
</feature>
<organism evidence="2 3">
    <name type="scientific">Parthenolecanium corni</name>
    <dbReference type="NCBI Taxonomy" id="536013"/>
    <lineage>
        <taxon>Eukaryota</taxon>
        <taxon>Metazoa</taxon>
        <taxon>Ecdysozoa</taxon>
        <taxon>Arthropoda</taxon>
        <taxon>Hexapoda</taxon>
        <taxon>Insecta</taxon>
        <taxon>Pterygota</taxon>
        <taxon>Neoptera</taxon>
        <taxon>Paraneoptera</taxon>
        <taxon>Hemiptera</taxon>
        <taxon>Sternorrhyncha</taxon>
        <taxon>Coccoidea</taxon>
        <taxon>Coccidae</taxon>
        <taxon>Parthenolecanium</taxon>
    </lineage>
</organism>
<dbReference type="AlphaFoldDB" id="A0AAN9TNR6"/>